<accession>A0A059GA25</accession>
<keyword evidence="1 7" id="KW-0028">Amino-acid biosynthesis</keyword>
<keyword evidence="6 7" id="KW-0057">Aromatic amino acid biosynthesis</keyword>
<dbReference type="GO" id="GO:0005829">
    <property type="term" value="C:cytosol"/>
    <property type="evidence" value="ECO:0007669"/>
    <property type="project" value="TreeGrafter"/>
</dbReference>
<keyword evidence="5 7" id="KW-0067">ATP-binding</keyword>
<evidence type="ECO:0000313" key="8">
    <source>
        <dbReference type="EMBL" id="KDA03318.1"/>
    </source>
</evidence>
<dbReference type="GO" id="GO:0005524">
    <property type="term" value="F:ATP binding"/>
    <property type="evidence" value="ECO:0007669"/>
    <property type="project" value="UniProtKB-UniRule"/>
</dbReference>
<comment type="catalytic activity">
    <reaction evidence="7">
        <text>shikimate + ATP = 3-phosphoshikimate + ADP + H(+)</text>
        <dbReference type="Rhea" id="RHEA:13121"/>
        <dbReference type="ChEBI" id="CHEBI:15378"/>
        <dbReference type="ChEBI" id="CHEBI:30616"/>
        <dbReference type="ChEBI" id="CHEBI:36208"/>
        <dbReference type="ChEBI" id="CHEBI:145989"/>
        <dbReference type="ChEBI" id="CHEBI:456216"/>
        <dbReference type="EC" id="2.7.1.71"/>
    </reaction>
</comment>
<feature type="binding site" evidence="7">
    <location>
        <position position="155"/>
    </location>
    <ligand>
        <name>substrate</name>
    </ligand>
</feature>
<feature type="binding site" evidence="7">
    <location>
        <position position="136"/>
    </location>
    <ligand>
        <name>ATP</name>
        <dbReference type="ChEBI" id="CHEBI:30616"/>
    </ligand>
</feature>
<keyword evidence="9" id="KW-1185">Reference proteome</keyword>
<dbReference type="Proteomes" id="UP000024942">
    <property type="component" value="Unassembled WGS sequence"/>
</dbReference>
<dbReference type="RefSeq" id="WP_035536570.1">
    <property type="nucleotide sequence ID" value="NZ_ARYL01000006.1"/>
</dbReference>
<dbReference type="EMBL" id="ARYL01000006">
    <property type="protein sequence ID" value="KDA03318.1"/>
    <property type="molecule type" value="Genomic_DNA"/>
</dbReference>
<evidence type="ECO:0000256" key="6">
    <source>
        <dbReference type="ARBA" id="ARBA00023141"/>
    </source>
</evidence>
<evidence type="ECO:0000256" key="2">
    <source>
        <dbReference type="ARBA" id="ARBA00022679"/>
    </source>
</evidence>
<comment type="caution">
    <text evidence="8">The sequence shown here is derived from an EMBL/GenBank/DDBJ whole genome shotgun (WGS) entry which is preliminary data.</text>
</comment>
<keyword evidence="7" id="KW-0479">Metal-binding</keyword>
<keyword evidence="7" id="KW-0963">Cytoplasm</keyword>
<keyword evidence="2 7" id="KW-0808">Transferase</keyword>
<comment type="function">
    <text evidence="7">Catalyzes the specific phosphorylation of the 3-hydroxyl group of shikimic acid using ATP as a cosubstrate.</text>
</comment>
<dbReference type="eggNOG" id="COG0703">
    <property type="taxonomic scope" value="Bacteria"/>
</dbReference>
<organism evidence="8 9">
    <name type="scientific">Hyphomonas oceanitis SCH89</name>
    <dbReference type="NCBI Taxonomy" id="1280953"/>
    <lineage>
        <taxon>Bacteria</taxon>
        <taxon>Pseudomonadati</taxon>
        <taxon>Pseudomonadota</taxon>
        <taxon>Alphaproteobacteria</taxon>
        <taxon>Hyphomonadales</taxon>
        <taxon>Hyphomonadaceae</taxon>
        <taxon>Hyphomonas</taxon>
    </lineage>
</organism>
<dbReference type="GO" id="GO:0009423">
    <property type="term" value="P:chorismate biosynthetic process"/>
    <property type="evidence" value="ECO:0007669"/>
    <property type="project" value="UniProtKB-UniRule"/>
</dbReference>
<dbReference type="GO" id="GO:0000287">
    <property type="term" value="F:magnesium ion binding"/>
    <property type="evidence" value="ECO:0007669"/>
    <property type="project" value="UniProtKB-UniRule"/>
</dbReference>
<dbReference type="UniPathway" id="UPA00053">
    <property type="reaction ID" value="UER00088"/>
</dbReference>
<dbReference type="SUPFAM" id="SSF52540">
    <property type="entry name" value="P-loop containing nucleoside triphosphate hydrolases"/>
    <property type="match status" value="1"/>
</dbReference>
<evidence type="ECO:0000313" key="9">
    <source>
        <dbReference type="Proteomes" id="UP000024942"/>
    </source>
</evidence>
<dbReference type="NCBIfam" id="NF010552">
    <property type="entry name" value="PRK13946.1"/>
    <property type="match status" value="1"/>
</dbReference>
<keyword evidence="3 7" id="KW-0547">Nucleotide-binding</keyword>
<feature type="binding site" evidence="7">
    <location>
        <position position="76"/>
    </location>
    <ligand>
        <name>substrate</name>
    </ligand>
</feature>
<comment type="similarity">
    <text evidence="7">Belongs to the shikimate kinase family.</text>
</comment>
<evidence type="ECO:0000256" key="7">
    <source>
        <dbReference type="HAMAP-Rule" id="MF_00109"/>
    </source>
</evidence>
<dbReference type="OrthoDB" id="9800332at2"/>
<comment type="subcellular location">
    <subcellularLocation>
        <location evidence="7">Cytoplasm</location>
    </subcellularLocation>
</comment>
<dbReference type="Pfam" id="PF01202">
    <property type="entry name" value="SKI"/>
    <property type="match status" value="1"/>
</dbReference>
<evidence type="ECO:0000256" key="5">
    <source>
        <dbReference type="ARBA" id="ARBA00022840"/>
    </source>
</evidence>
<gene>
    <name evidence="7" type="primary">aroK</name>
    <name evidence="8" type="ORF">HOC_05523</name>
</gene>
<dbReference type="STRING" id="1280953.HOC_05523"/>
<evidence type="ECO:0000256" key="4">
    <source>
        <dbReference type="ARBA" id="ARBA00022777"/>
    </source>
</evidence>
<dbReference type="GO" id="GO:0009073">
    <property type="term" value="P:aromatic amino acid family biosynthetic process"/>
    <property type="evidence" value="ECO:0007669"/>
    <property type="project" value="UniProtKB-KW"/>
</dbReference>
<comment type="cofactor">
    <cofactor evidence="7">
        <name>Mg(2+)</name>
        <dbReference type="ChEBI" id="CHEBI:18420"/>
    </cofactor>
    <text evidence="7">Binds 1 Mg(2+) ion per subunit.</text>
</comment>
<dbReference type="InterPro" id="IPR000623">
    <property type="entry name" value="Shikimate_kinase/TSH1"/>
</dbReference>
<evidence type="ECO:0000256" key="1">
    <source>
        <dbReference type="ARBA" id="ARBA00022605"/>
    </source>
</evidence>
<dbReference type="HAMAP" id="MF_00109">
    <property type="entry name" value="Shikimate_kinase"/>
    <property type="match status" value="1"/>
</dbReference>
<reference evidence="8 9" key="1">
    <citation type="journal article" date="2014" name="Antonie Van Leeuwenhoek">
        <title>Hyphomonas beringensis sp. nov. and Hyphomonas chukchiensis sp. nov., isolated from surface seawater of the Bering Sea and Chukchi Sea.</title>
        <authorList>
            <person name="Li C."/>
            <person name="Lai Q."/>
            <person name="Li G."/>
            <person name="Dong C."/>
            <person name="Wang J."/>
            <person name="Liao Y."/>
            <person name="Shao Z."/>
        </authorList>
    </citation>
    <scope>NUCLEOTIDE SEQUENCE [LARGE SCALE GENOMIC DNA]</scope>
    <source>
        <strain evidence="8 9">SCH89</strain>
    </source>
</reference>
<evidence type="ECO:0000256" key="3">
    <source>
        <dbReference type="ARBA" id="ARBA00022741"/>
    </source>
</evidence>
<dbReference type="PANTHER" id="PTHR21087:SF16">
    <property type="entry name" value="SHIKIMATE KINASE 1, CHLOROPLASTIC"/>
    <property type="match status" value="1"/>
</dbReference>
<dbReference type="InterPro" id="IPR027417">
    <property type="entry name" value="P-loop_NTPase"/>
</dbReference>
<dbReference type="PATRIC" id="fig|1280953.3.peg.1112"/>
<feature type="binding site" evidence="7">
    <location>
        <position position="52"/>
    </location>
    <ligand>
        <name>substrate</name>
    </ligand>
</feature>
<dbReference type="PANTHER" id="PTHR21087">
    <property type="entry name" value="SHIKIMATE KINASE"/>
    <property type="match status" value="1"/>
</dbReference>
<keyword evidence="7" id="KW-0460">Magnesium</keyword>
<dbReference type="GO" id="GO:0008652">
    <property type="term" value="P:amino acid biosynthetic process"/>
    <property type="evidence" value="ECO:0007669"/>
    <property type="project" value="UniProtKB-KW"/>
</dbReference>
<proteinExistence type="inferred from homology"/>
<name>A0A059GA25_9PROT</name>
<feature type="binding site" evidence="7">
    <location>
        <position position="34"/>
    </location>
    <ligand>
        <name>Mg(2+)</name>
        <dbReference type="ChEBI" id="CHEBI:18420"/>
    </ligand>
</feature>
<feature type="binding site" evidence="7">
    <location>
        <begin position="30"/>
        <end position="35"/>
    </location>
    <ligand>
        <name>ATP</name>
        <dbReference type="ChEBI" id="CHEBI:30616"/>
    </ligand>
</feature>
<comment type="caution">
    <text evidence="7">Lacks conserved residue(s) required for the propagation of feature annotation.</text>
</comment>
<dbReference type="AlphaFoldDB" id="A0A059GA25"/>
<dbReference type="PRINTS" id="PR01100">
    <property type="entry name" value="SHIKIMTKNASE"/>
</dbReference>
<protein>
    <recommendedName>
        <fullName evidence="7">Shikimate kinase</fullName>
        <shortName evidence="7">SK</shortName>
        <ecNumber evidence="7">2.7.1.71</ecNumber>
    </recommendedName>
</protein>
<dbReference type="InterPro" id="IPR031322">
    <property type="entry name" value="Shikimate/glucono_kinase"/>
</dbReference>
<feature type="binding site" evidence="7">
    <location>
        <position position="98"/>
    </location>
    <ligand>
        <name>substrate</name>
    </ligand>
</feature>
<dbReference type="CDD" id="cd00464">
    <property type="entry name" value="SK"/>
    <property type="match status" value="1"/>
</dbReference>
<comment type="pathway">
    <text evidence="7">Metabolic intermediate biosynthesis; chorismate biosynthesis; chorismate from D-erythrose 4-phosphate and phosphoenolpyruvate: step 5/7.</text>
</comment>
<keyword evidence="4 7" id="KW-0418">Kinase</keyword>
<sequence>MPADSDSPAQISDPVPAYESRTIALVGLMGAGKSTVGRRLAEKLGRQFFDSDHEIEKAAGLSVADIFAMHGEADFRRGEQKVLERLLGEAPHVLATGGGAYMNEETRALLREKAVTIWLNADLETLWRRVQKKNTRPLLKRPDAKAVLQNLFTEREPIYAQADLVVHSKEGPHGSTVNAILKALKTWKPA</sequence>
<comment type="subunit">
    <text evidence="7">Monomer.</text>
</comment>
<dbReference type="GO" id="GO:0004765">
    <property type="term" value="F:shikimate kinase activity"/>
    <property type="evidence" value="ECO:0007669"/>
    <property type="project" value="UniProtKB-UniRule"/>
</dbReference>
<dbReference type="Gene3D" id="3.40.50.300">
    <property type="entry name" value="P-loop containing nucleotide triphosphate hydrolases"/>
    <property type="match status" value="1"/>
</dbReference>
<dbReference type="EC" id="2.7.1.71" evidence="7"/>